<accession>A0ABQ2MYD0</accession>
<evidence type="ECO:0000259" key="2">
    <source>
        <dbReference type="Pfam" id="PF20182"/>
    </source>
</evidence>
<protein>
    <recommendedName>
        <fullName evidence="2">DUF6545 domain-containing protein</fullName>
    </recommendedName>
</protein>
<dbReference type="EMBL" id="BMMQ01000002">
    <property type="protein sequence ID" value="GGO61520.1"/>
    <property type="molecule type" value="Genomic_DNA"/>
</dbReference>
<dbReference type="RefSeq" id="WP_188700237.1">
    <property type="nucleotide sequence ID" value="NZ_BMMQ01000002.1"/>
</dbReference>
<evidence type="ECO:0000313" key="4">
    <source>
        <dbReference type="Proteomes" id="UP000638043"/>
    </source>
</evidence>
<comment type="caution">
    <text evidence="3">The sequence shown here is derived from an EMBL/GenBank/DDBJ whole genome shotgun (WGS) entry which is preliminary data.</text>
</comment>
<proteinExistence type="predicted"/>
<organism evidence="3 4">
    <name type="scientific">Microbacterium nanhaiense</name>
    <dbReference type="NCBI Taxonomy" id="1301026"/>
    <lineage>
        <taxon>Bacteria</taxon>
        <taxon>Bacillati</taxon>
        <taxon>Actinomycetota</taxon>
        <taxon>Actinomycetes</taxon>
        <taxon>Micrococcales</taxon>
        <taxon>Microbacteriaceae</taxon>
        <taxon>Microbacterium</taxon>
    </lineage>
</organism>
<feature type="domain" description="DUF6545" evidence="2">
    <location>
        <begin position="246"/>
        <end position="292"/>
    </location>
</feature>
<dbReference type="Pfam" id="PF20182">
    <property type="entry name" value="DUF6545"/>
    <property type="match status" value="1"/>
</dbReference>
<feature type="transmembrane region" description="Helical" evidence="1">
    <location>
        <begin position="93"/>
        <end position="114"/>
    </location>
</feature>
<dbReference type="InterPro" id="IPR046675">
    <property type="entry name" value="DUF6545"/>
</dbReference>
<reference evidence="4" key="1">
    <citation type="journal article" date="2019" name="Int. J. Syst. Evol. Microbiol.">
        <title>The Global Catalogue of Microorganisms (GCM) 10K type strain sequencing project: providing services to taxonomists for standard genome sequencing and annotation.</title>
        <authorList>
            <consortium name="The Broad Institute Genomics Platform"/>
            <consortium name="The Broad Institute Genome Sequencing Center for Infectious Disease"/>
            <person name="Wu L."/>
            <person name="Ma J."/>
        </authorList>
    </citation>
    <scope>NUCLEOTIDE SEQUENCE [LARGE SCALE GENOMIC DNA]</scope>
    <source>
        <strain evidence="4">CGMCC 4.7181</strain>
    </source>
</reference>
<feature type="transmembrane region" description="Helical" evidence="1">
    <location>
        <begin position="134"/>
        <end position="156"/>
    </location>
</feature>
<gene>
    <name evidence="3" type="ORF">GCM10010910_09520</name>
</gene>
<keyword evidence="1" id="KW-0812">Transmembrane</keyword>
<keyword evidence="4" id="KW-1185">Reference proteome</keyword>
<dbReference type="Proteomes" id="UP000638043">
    <property type="component" value="Unassembled WGS sequence"/>
</dbReference>
<sequence>MTQLLVATVMWLLVVSLLILRRRRTDHSITYASLAIAISMTLNVDEVYFTFDRMLGTTNITTIIGDGLLMIGLSFLGRGVMKAGEYRPRLARIAVGRPALAVALAAVIVSFVFIDRGSTTDAFMRDVGDQIAACTYSLTVFTYCAIVVGAMHVLAISQWRATRGLLRIPSILLTYGSLCGLALCVTVWVMDIAHVTGNFAILEAAIPFYGPLMLSAFVLLCAGFFAQPLTRLLRRRFHQLRTDVLIAQLEPVWRNANAVRPGLSNRQTTTDYLDDPDARLHRQVVEIRDAMIDPRVKFTLTRCQLALIERAERHLLGTAPPIRTVKEPA</sequence>
<evidence type="ECO:0000256" key="1">
    <source>
        <dbReference type="SAM" id="Phobius"/>
    </source>
</evidence>
<feature type="transmembrane region" description="Helical" evidence="1">
    <location>
        <begin position="61"/>
        <end position="81"/>
    </location>
</feature>
<feature type="transmembrane region" description="Helical" evidence="1">
    <location>
        <begin position="168"/>
        <end position="188"/>
    </location>
</feature>
<name>A0ABQ2MYD0_9MICO</name>
<keyword evidence="1" id="KW-1133">Transmembrane helix</keyword>
<keyword evidence="1" id="KW-0472">Membrane</keyword>
<evidence type="ECO:0000313" key="3">
    <source>
        <dbReference type="EMBL" id="GGO61520.1"/>
    </source>
</evidence>
<feature type="transmembrane region" description="Helical" evidence="1">
    <location>
        <begin position="208"/>
        <end position="226"/>
    </location>
</feature>